<dbReference type="PANTHER" id="PTHR48097">
    <property type="entry name" value="L-THREONINE ALDOLASE-RELATED"/>
    <property type="match status" value="1"/>
</dbReference>
<dbReference type="EMBL" id="RBIL01000003">
    <property type="protein sequence ID" value="RKQ84994.1"/>
    <property type="molecule type" value="Genomic_DNA"/>
</dbReference>
<evidence type="ECO:0000256" key="1">
    <source>
        <dbReference type="ARBA" id="ARBA00001933"/>
    </source>
</evidence>
<proteinExistence type="inferred from homology"/>
<dbReference type="PANTHER" id="PTHR48097:SF5">
    <property type="entry name" value="LOW SPECIFICITY L-THREONINE ALDOLASE"/>
    <property type="match status" value="1"/>
</dbReference>
<accession>A0A660KVC2</accession>
<dbReference type="InterPro" id="IPR001597">
    <property type="entry name" value="ArAA_b-elim_lyase/Thr_aldolase"/>
</dbReference>
<dbReference type="SUPFAM" id="SSF53383">
    <property type="entry name" value="PLP-dependent transferases"/>
    <property type="match status" value="1"/>
</dbReference>
<dbReference type="AlphaFoldDB" id="A0A660KVC2"/>
<dbReference type="SUPFAM" id="SSF102462">
    <property type="entry name" value="Peptidyl-tRNA hydrolase II"/>
    <property type="match status" value="1"/>
</dbReference>
<gene>
    <name evidence="5" type="ORF">C8N24_6626</name>
</gene>
<dbReference type="InterPro" id="IPR015421">
    <property type="entry name" value="PyrdxlP-dep_Trfase_major"/>
</dbReference>
<evidence type="ECO:0000256" key="3">
    <source>
        <dbReference type="ARBA" id="ARBA00022898"/>
    </source>
</evidence>
<dbReference type="Gene3D" id="3.40.640.10">
    <property type="entry name" value="Type I PLP-dependent aspartate aminotransferase-like (Major domain)"/>
    <property type="match status" value="1"/>
</dbReference>
<dbReference type="CDD" id="cd06502">
    <property type="entry name" value="TA_like"/>
    <property type="match status" value="1"/>
</dbReference>
<organism evidence="5 6">
    <name type="scientific">Solirubrobacter pauli</name>
    <dbReference type="NCBI Taxonomy" id="166793"/>
    <lineage>
        <taxon>Bacteria</taxon>
        <taxon>Bacillati</taxon>
        <taxon>Actinomycetota</taxon>
        <taxon>Thermoleophilia</taxon>
        <taxon>Solirubrobacterales</taxon>
        <taxon>Solirubrobacteraceae</taxon>
        <taxon>Solirubrobacter</taxon>
    </lineage>
</organism>
<feature type="domain" description="Aromatic amino acid beta-eliminating lyase/threonine aldolase" evidence="4">
    <location>
        <begin position="192"/>
        <end position="473"/>
    </location>
</feature>
<evidence type="ECO:0000313" key="6">
    <source>
        <dbReference type="Proteomes" id="UP000278962"/>
    </source>
</evidence>
<keyword evidence="3" id="KW-0663">Pyridoxal phosphate</keyword>
<dbReference type="InterPro" id="IPR023476">
    <property type="entry name" value="Pep_tRNA_hydro_II_dom_sf"/>
</dbReference>
<dbReference type="Pfam" id="PF01212">
    <property type="entry name" value="Beta_elim_lyase"/>
    <property type="match status" value="1"/>
</dbReference>
<comment type="caution">
    <text evidence="5">The sequence shown here is derived from an EMBL/GenBank/DDBJ whole genome shotgun (WGS) entry which is preliminary data.</text>
</comment>
<evidence type="ECO:0000313" key="5">
    <source>
        <dbReference type="EMBL" id="RKQ84994.1"/>
    </source>
</evidence>
<dbReference type="InterPro" id="IPR015424">
    <property type="entry name" value="PyrdxlP-dep_Trfase"/>
</dbReference>
<dbReference type="InterPro" id="IPR015422">
    <property type="entry name" value="PyrdxlP-dep_Trfase_small"/>
</dbReference>
<comment type="cofactor">
    <cofactor evidence="1">
        <name>pyridoxal 5'-phosphate</name>
        <dbReference type="ChEBI" id="CHEBI:597326"/>
    </cofactor>
</comment>
<evidence type="ECO:0000256" key="2">
    <source>
        <dbReference type="ARBA" id="ARBA00006966"/>
    </source>
</evidence>
<dbReference type="GO" id="GO:0006520">
    <property type="term" value="P:amino acid metabolic process"/>
    <property type="evidence" value="ECO:0007669"/>
    <property type="project" value="InterPro"/>
</dbReference>
<comment type="similarity">
    <text evidence="2">Belongs to the threonine aldolase family.</text>
</comment>
<dbReference type="Gene3D" id="3.90.1150.10">
    <property type="entry name" value="Aspartate Aminotransferase, domain 1"/>
    <property type="match status" value="1"/>
</dbReference>
<dbReference type="GO" id="GO:0016829">
    <property type="term" value="F:lyase activity"/>
    <property type="evidence" value="ECO:0007669"/>
    <property type="project" value="InterPro"/>
</dbReference>
<protein>
    <submittedName>
        <fullName evidence="5">L-threonine aldolase</fullName>
    </submittedName>
</protein>
<dbReference type="Proteomes" id="UP000278962">
    <property type="component" value="Unassembled WGS sequence"/>
</dbReference>
<reference evidence="5 6" key="1">
    <citation type="submission" date="2018-10" db="EMBL/GenBank/DDBJ databases">
        <title>Genomic Encyclopedia of Archaeal and Bacterial Type Strains, Phase II (KMG-II): from individual species to whole genera.</title>
        <authorList>
            <person name="Goeker M."/>
        </authorList>
    </citation>
    <scope>NUCLEOTIDE SEQUENCE [LARGE SCALE GENOMIC DNA]</scope>
    <source>
        <strain evidence="5 6">DSM 14954</strain>
    </source>
</reference>
<keyword evidence="6" id="KW-1185">Reference proteome</keyword>
<sequence length="529" mass="56748">MSEDPYRMYIVVRRGAFTSLDAGGRMVGLAAVRAVRQFDMPAEWLARAGKVVLRARQPSQFARLLEEPHAVGGDGVIALPPRRRSERSETLMKIQAMSTELDAPPASASAPVVYAVNPHVTMSTGKTLAQIAHAAVMADQLGLDVTHARVVVPRDWERLDGCVAEVRDAGLTEVPPGTVTVRVLESKPMRAFASDNYAPILPEALEAINAANVGHAVSYGADEWTDRLRDRSAEVFGTRDIFPVFNGTGANVVGLRAMLRPWQGVICAETAHLNVDEGGAPEVMGAIKLLTVPTPDGKLTPSLVDTRVTRIGDEHAVQPGVVSVTQSTELGTLYTVEELRALADHAHAHGMLFHIDGSRLANAAASLDVDLRAITTDVGADVVSVGGTKIGLLAAEAVLVLNPELAPSLLYLRKQSMQLASKMRFVSAQLLALLDGDLWRRSAGNANAMAQRLADGVREHVEVTQPVQANGVFAILPPGAAGELQRSFKFYEWNEATGEVRWMCSWDTTEADVDAFVAAVRDVVAATVQ</sequence>
<evidence type="ECO:0000259" key="4">
    <source>
        <dbReference type="Pfam" id="PF01212"/>
    </source>
</evidence>
<name>A0A660KVC2_9ACTN</name>